<evidence type="ECO:0000313" key="2">
    <source>
        <dbReference type="Proteomes" id="UP000005459"/>
    </source>
</evidence>
<reference evidence="1 2" key="1">
    <citation type="submission" date="2011-06" db="EMBL/GenBank/DDBJ databases">
        <title>The draft genome of Thiocapsa marina 5811.</title>
        <authorList>
            <consortium name="US DOE Joint Genome Institute (JGI-PGF)"/>
            <person name="Lucas S."/>
            <person name="Han J."/>
            <person name="Cheng J.-F."/>
            <person name="Goodwin L."/>
            <person name="Pitluck S."/>
            <person name="Peters L."/>
            <person name="Land M.L."/>
            <person name="Hauser L."/>
            <person name="Vogl K."/>
            <person name="Liu Z."/>
            <person name="Imhoff J."/>
            <person name="Thiel V."/>
            <person name="Frigaard N.-U."/>
            <person name="Bryant D."/>
            <person name="Woyke T.J."/>
        </authorList>
    </citation>
    <scope>NUCLEOTIDE SEQUENCE [LARGE SCALE GENOMIC DNA]</scope>
    <source>
        <strain evidence="1 2">5811</strain>
    </source>
</reference>
<accession>F9UHP6</accession>
<sequence>MKPSTLNDINPIWLDPAAPVLNATAKPDAFYYPVRRVEGTPIRRSPDWKSAAKVQAPAQPLDAVAWVEALAGFAQPVARS</sequence>
<proteinExistence type="predicted"/>
<dbReference type="AlphaFoldDB" id="F9UHP6"/>
<dbReference type="Proteomes" id="UP000005459">
    <property type="component" value="Unassembled WGS sequence"/>
</dbReference>
<dbReference type="EMBL" id="AFWV01000020">
    <property type="protein sequence ID" value="EGV16222.1"/>
    <property type="molecule type" value="Genomic_DNA"/>
</dbReference>
<dbReference type="STRING" id="768671.ThimaDRAFT_4449"/>
<evidence type="ECO:0000313" key="1">
    <source>
        <dbReference type="EMBL" id="EGV16222.1"/>
    </source>
</evidence>
<dbReference type="RefSeq" id="WP_007195321.1">
    <property type="nucleotide sequence ID" value="NZ_AFWV01000020.1"/>
</dbReference>
<keyword evidence="2" id="KW-1185">Reference proteome</keyword>
<name>F9UHP6_9GAMM</name>
<gene>
    <name evidence="1" type="ORF">ThimaDRAFT_4449</name>
</gene>
<organism evidence="1 2">
    <name type="scientific">Thiocapsa marina 5811</name>
    <dbReference type="NCBI Taxonomy" id="768671"/>
    <lineage>
        <taxon>Bacteria</taxon>
        <taxon>Pseudomonadati</taxon>
        <taxon>Pseudomonadota</taxon>
        <taxon>Gammaproteobacteria</taxon>
        <taxon>Chromatiales</taxon>
        <taxon>Chromatiaceae</taxon>
        <taxon>Thiocapsa</taxon>
    </lineage>
</organism>
<protein>
    <submittedName>
        <fullName evidence="1">Uncharacterized protein</fullName>
    </submittedName>
</protein>